<evidence type="ECO:0000256" key="7">
    <source>
        <dbReference type="ARBA" id="ARBA00022769"/>
    </source>
</evidence>
<name>A0ABU5INY0_9BURK</name>
<accession>A0ABU5INY0</accession>
<dbReference type="InterPro" id="IPR003439">
    <property type="entry name" value="ABC_transporter-like_ATP-bd"/>
</dbReference>
<dbReference type="PROSITE" id="PS50893">
    <property type="entry name" value="ABC_TRANSPORTER_2"/>
    <property type="match status" value="1"/>
</dbReference>
<evidence type="ECO:0000256" key="15">
    <source>
        <dbReference type="ARBA" id="ARBA00039316"/>
    </source>
</evidence>
<keyword evidence="11" id="KW-0267">Excision nuclease</keyword>
<evidence type="ECO:0000256" key="4">
    <source>
        <dbReference type="ARBA" id="ARBA00022737"/>
    </source>
</evidence>
<evidence type="ECO:0000313" key="18">
    <source>
        <dbReference type="EMBL" id="MDZ5460600.1"/>
    </source>
</evidence>
<evidence type="ECO:0000256" key="12">
    <source>
        <dbReference type="ARBA" id="ARBA00023125"/>
    </source>
</evidence>
<dbReference type="Gene3D" id="1.20.1580.10">
    <property type="entry name" value="ABC transporter ATPase like domain"/>
    <property type="match status" value="2"/>
</dbReference>
<dbReference type="PANTHER" id="PTHR43152">
    <property type="entry name" value="UVRABC SYSTEM PROTEIN A"/>
    <property type="match status" value="1"/>
</dbReference>
<evidence type="ECO:0000256" key="8">
    <source>
        <dbReference type="ARBA" id="ARBA00022771"/>
    </source>
</evidence>
<keyword evidence="13" id="KW-0234">DNA repair</keyword>
<keyword evidence="2" id="KW-0963">Cytoplasm</keyword>
<keyword evidence="19" id="KW-1185">Reference proteome</keyword>
<keyword evidence="4" id="KW-0677">Repeat</keyword>
<dbReference type="CDD" id="cd03270">
    <property type="entry name" value="ABC_UvrA_I"/>
    <property type="match status" value="1"/>
</dbReference>
<dbReference type="InterPro" id="IPR017871">
    <property type="entry name" value="ABC_transporter-like_CS"/>
</dbReference>
<evidence type="ECO:0000256" key="11">
    <source>
        <dbReference type="ARBA" id="ARBA00022881"/>
    </source>
</evidence>
<dbReference type="InterPro" id="IPR027417">
    <property type="entry name" value="P-loop_NTPase"/>
</dbReference>
<comment type="similarity">
    <text evidence="14">Belongs to the ABC transporter superfamily. UvrA family.</text>
</comment>
<sequence>MNGPGRDVSARSGGCVQVRGARERNLKNVDVDIPRDVIVAFTGVSGSGKSSLAFGTLFAEAQRRYLDSVTPFARRLIEQVGAPEVDLITGLPPAVALEQRRGPPSARSTVATLTHVGDTLRLLYSRCGARAPGSPALEASGFSAHTPEGACPACHGLGVAYEVSEHTLVPDETLTIRQRAIAAWPPAWHGQNLREILVSIGIDVDVPWRDLPEAQRRWVLFTDEQPTVPVYPGLSPVEMRQAISERRPGSYQGTFSSARHYLLQTFATTHSASIRRRVARYLVRARCTACGGCGLRPEALAVTVRGMDIASVMALAIRDAKCHLESVREGADPALRRLLEDLLPRLNTLCDLGLGYLPLDRPADTLSPGEHQRVRLATLLRSNLFGVVYVLDEPSAGLHPADTEPLLDALDHLRDGGNSVFVVEHDLDVVRRADWVVDIGPDAGEGGGQVLYSGPVEGLAAVSTSRTGRHLAARTPTVSHAPRAPRGWLELSDVHCHNLHGVDVRFPLSVFTCVTGVSGSGKTSLVGRALVELVGSLLDPPEADDDEVAELDDVLPHVAAASCTGRVVGELHGVVRLVAIDQKPIGRTPRSNLATYTGLFDSVRALFAATPLARALGYRAGRFSFNVASGRCPKCEGAGHVVVELMFLPSAEVVCPACRGRRYADDTLQVTWQGRNVADVLALSVDEAAKLFEGHLSIVAPLQALRRLGLGYLRLGQPATQLSGGEAQRIKLATELQRAPRGHTLYVLDEPTIGLHPSDVERLTSALHGLVDSGHTVVVIEHDMRVVSQSDWVIDLGPGAGDAGGTVVASGTPLALSRSKASRTAPYLRQVLTGSG</sequence>
<evidence type="ECO:0000313" key="19">
    <source>
        <dbReference type="Proteomes" id="UP001293718"/>
    </source>
</evidence>
<keyword evidence="9" id="KW-0862">Zinc</keyword>
<gene>
    <name evidence="18" type="ORF">SM757_28875</name>
</gene>
<keyword evidence="8" id="KW-0863">Zinc-finger</keyword>
<evidence type="ECO:0000256" key="3">
    <source>
        <dbReference type="ARBA" id="ARBA00022723"/>
    </source>
</evidence>
<organism evidence="18 19">
    <name type="scientific">Azohydromonas lata</name>
    <dbReference type="NCBI Taxonomy" id="45677"/>
    <lineage>
        <taxon>Bacteria</taxon>
        <taxon>Pseudomonadati</taxon>
        <taxon>Pseudomonadota</taxon>
        <taxon>Betaproteobacteria</taxon>
        <taxon>Burkholderiales</taxon>
        <taxon>Sphaerotilaceae</taxon>
        <taxon>Azohydromonas</taxon>
    </lineage>
</organism>
<reference evidence="18 19" key="1">
    <citation type="submission" date="2023-11" db="EMBL/GenBank/DDBJ databases">
        <title>Draft genome of Azohydromonas lata strain H1 (DSM1123), a polyhydroxyalkanoate producer.</title>
        <authorList>
            <person name="Traversa D."/>
            <person name="D'Addabbo P."/>
            <person name="Pazzani C."/>
            <person name="Manzari C."/>
            <person name="Chiara M."/>
            <person name="Scrascia M."/>
        </authorList>
    </citation>
    <scope>NUCLEOTIDE SEQUENCE [LARGE SCALE GENOMIC DNA]</scope>
    <source>
        <strain evidence="18 19">H1</strain>
    </source>
</reference>
<evidence type="ECO:0000256" key="10">
    <source>
        <dbReference type="ARBA" id="ARBA00022840"/>
    </source>
</evidence>
<evidence type="ECO:0000256" key="1">
    <source>
        <dbReference type="ARBA" id="ARBA00004496"/>
    </source>
</evidence>
<dbReference type="InterPro" id="IPR041552">
    <property type="entry name" value="UvrA_DNA-bd"/>
</dbReference>
<keyword evidence="10" id="KW-0067">ATP-binding</keyword>
<evidence type="ECO:0000256" key="16">
    <source>
        <dbReference type="ARBA" id="ARBA00042156"/>
    </source>
</evidence>
<dbReference type="EMBL" id="JAXOJX010000074">
    <property type="protein sequence ID" value="MDZ5460600.1"/>
    <property type="molecule type" value="Genomic_DNA"/>
</dbReference>
<dbReference type="PANTHER" id="PTHR43152:SF1">
    <property type="entry name" value="UVRA PROTEIN"/>
    <property type="match status" value="1"/>
</dbReference>
<comment type="subcellular location">
    <subcellularLocation>
        <location evidence="1">Cytoplasm</location>
    </subcellularLocation>
</comment>
<evidence type="ECO:0000256" key="13">
    <source>
        <dbReference type="ARBA" id="ARBA00023204"/>
    </source>
</evidence>
<feature type="domain" description="ABC transporter" evidence="17">
    <location>
        <begin position="473"/>
        <end position="823"/>
    </location>
</feature>
<keyword evidence="6" id="KW-0227">DNA damage</keyword>
<dbReference type="Proteomes" id="UP001293718">
    <property type="component" value="Unassembled WGS sequence"/>
</dbReference>
<keyword evidence="3" id="KW-0479">Metal-binding</keyword>
<evidence type="ECO:0000256" key="2">
    <source>
        <dbReference type="ARBA" id="ARBA00022490"/>
    </source>
</evidence>
<dbReference type="RefSeq" id="WP_322468013.1">
    <property type="nucleotide sequence ID" value="NZ_JAXOJX010000074.1"/>
</dbReference>
<keyword evidence="12" id="KW-0238">DNA-binding</keyword>
<comment type="caution">
    <text evidence="18">The sequence shown here is derived from an EMBL/GenBank/DDBJ whole genome shotgun (WGS) entry which is preliminary data.</text>
</comment>
<dbReference type="Pfam" id="PF17755">
    <property type="entry name" value="UvrA_DNA-bind"/>
    <property type="match status" value="1"/>
</dbReference>
<evidence type="ECO:0000256" key="14">
    <source>
        <dbReference type="ARBA" id="ARBA00038000"/>
    </source>
</evidence>
<dbReference type="PROSITE" id="PS00211">
    <property type="entry name" value="ABC_TRANSPORTER_1"/>
    <property type="match status" value="1"/>
</dbReference>
<dbReference type="SUPFAM" id="SSF52540">
    <property type="entry name" value="P-loop containing nucleoside triphosphate hydrolases"/>
    <property type="match status" value="2"/>
</dbReference>
<evidence type="ECO:0000259" key="17">
    <source>
        <dbReference type="PROSITE" id="PS50893"/>
    </source>
</evidence>
<proteinExistence type="inferred from homology"/>
<protein>
    <recommendedName>
        <fullName evidence="15">UvrABC system protein A</fullName>
    </recommendedName>
    <alternativeName>
        <fullName evidence="16">Excinuclease ABC subunit A</fullName>
    </alternativeName>
</protein>
<evidence type="ECO:0000256" key="9">
    <source>
        <dbReference type="ARBA" id="ARBA00022833"/>
    </source>
</evidence>
<evidence type="ECO:0000256" key="5">
    <source>
        <dbReference type="ARBA" id="ARBA00022741"/>
    </source>
</evidence>
<evidence type="ECO:0000256" key="6">
    <source>
        <dbReference type="ARBA" id="ARBA00022763"/>
    </source>
</evidence>
<keyword evidence="5" id="KW-0547">Nucleotide-binding</keyword>
<dbReference type="Gene3D" id="1.10.8.280">
    <property type="entry name" value="ABC transporter ATPase domain-like"/>
    <property type="match status" value="1"/>
</dbReference>
<keyword evidence="7" id="KW-0228">DNA excision</keyword>
<dbReference type="Gene3D" id="3.40.50.300">
    <property type="entry name" value="P-loop containing nucleotide triphosphate hydrolases"/>
    <property type="match status" value="2"/>
</dbReference>